<evidence type="ECO:0000256" key="1">
    <source>
        <dbReference type="SAM" id="MobiDB-lite"/>
    </source>
</evidence>
<gene>
    <name evidence="3" type="ORF">GGQ74_002296</name>
</gene>
<reference evidence="3 4" key="1">
    <citation type="submission" date="2020-03" db="EMBL/GenBank/DDBJ databases">
        <title>Genomic Encyclopedia of Type Strains, Phase IV (KMG-IV): sequencing the most valuable type-strain genomes for metagenomic binning, comparative biology and taxonomic classification.</title>
        <authorList>
            <person name="Goeker M."/>
        </authorList>
    </citation>
    <scope>NUCLEOTIDE SEQUENCE [LARGE SCALE GENOMIC DNA]</scope>
    <source>
        <strain evidence="3 4">DSM 24233</strain>
    </source>
</reference>
<dbReference type="Pfam" id="PF13487">
    <property type="entry name" value="HD_5"/>
    <property type="match status" value="1"/>
</dbReference>
<proteinExistence type="predicted"/>
<dbReference type="InterPro" id="IPR003018">
    <property type="entry name" value="GAF"/>
</dbReference>
<accession>A0A846QQJ3</accession>
<dbReference type="SUPFAM" id="SSF55781">
    <property type="entry name" value="GAF domain-like"/>
    <property type="match status" value="1"/>
</dbReference>
<name>A0A846QQJ3_9BACT</name>
<dbReference type="SMART" id="SM00471">
    <property type="entry name" value="HDc"/>
    <property type="match status" value="1"/>
</dbReference>
<dbReference type="EMBL" id="JAATJA010000002">
    <property type="protein sequence ID" value="NJB68623.1"/>
    <property type="molecule type" value="Genomic_DNA"/>
</dbReference>
<feature type="domain" description="HD-GYP" evidence="2">
    <location>
        <begin position="188"/>
        <end position="407"/>
    </location>
</feature>
<evidence type="ECO:0000313" key="4">
    <source>
        <dbReference type="Proteomes" id="UP000580856"/>
    </source>
</evidence>
<protein>
    <submittedName>
        <fullName evidence="3">HD-GYP domain-containing protein (C-di-GMP phosphodiesterase class II)</fullName>
    </submittedName>
</protein>
<dbReference type="InterPro" id="IPR029016">
    <property type="entry name" value="GAF-like_dom_sf"/>
</dbReference>
<dbReference type="SUPFAM" id="SSF109604">
    <property type="entry name" value="HD-domain/PDEase-like"/>
    <property type="match status" value="1"/>
</dbReference>
<keyword evidence="4" id="KW-1185">Reference proteome</keyword>
<dbReference type="AlphaFoldDB" id="A0A846QQJ3"/>
<dbReference type="InterPro" id="IPR037522">
    <property type="entry name" value="HD_GYP_dom"/>
</dbReference>
<dbReference type="SMART" id="SM00065">
    <property type="entry name" value="GAF"/>
    <property type="match status" value="1"/>
</dbReference>
<feature type="region of interest" description="Disordered" evidence="1">
    <location>
        <begin position="408"/>
        <end position="437"/>
    </location>
</feature>
<dbReference type="CDD" id="cd00077">
    <property type="entry name" value="HDc"/>
    <property type="match status" value="1"/>
</dbReference>
<evidence type="ECO:0000313" key="3">
    <source>
        <dbReference type="EMBL" id="NJB68623.1"/>
    </source>
</evidence>
<dbReference type="Gene3D" id="3.30.450.40">
    <property type="match status" value="1"/>
</dbReference>
<dbReference type="Proteomes" id="UP000580856">
    <property type="component" value="Unassembled WGS sequence"/>
</dbReference>
<sequence>MPELCPCPKVHEDIVNEIIRVNDELAQLKDLDAILDRVLTRARKVTRADAGTIYLVEDGRLRFSYVHNDTLFTSSVNKEVYANFSMPMNDDSIVGYAAGHRELIAIDDAYDMPADSPVRFNPAFDIKTGYRTRSILTFPITTSQGSVVGVIQIINAKDDNGESVPFSEEARHYLPLFATTASVAIERAIMTRELILRMIQMAELRDPSETGAHVQRVGAYSAEIYHQWALNKGVPEHELKKFKDHIRIAAMLHDVGKVGISDAILKKPAKLDPDEFATMQFHTVFGAKLFTNSTSELDAMSGEIALRHHEKWNGNGYPGRVSDLHGTVKSLGQPLSGKAIPLAARICALADVFDALSSRRTYKPPWPDEKIITVIKEDSGTHFDPDVVESFLSIWDVVTAIREKFTENLPEDERPNPQDDAAKKVAEDIERKRVSKD</sequence>
<dbReference type="Gene3D" id="1.10.3210.10">
    <property type="entry name" value="Hypothetical protein af1432"/>
    <property type="match status" value="1"/>
</dbReference>
<comment type="caution">
    <text evidence="3">The sequence shown here is derived from an EMBL/GenBank/DDBJ whole genome shotgun (WGS) entry which is preliminary data.</text>
</comment>
<dbReference type="RefSeq" id="WP_167941671.1">
    <property type="nucleotide sequence ID" value="NZ_JAATJA010000002.1"/>
</dbReference>
<dbReference type="Pfam" id="PF01590">
    <property type="entry name" value="GAF"/>
    <property type="match status" value="1"/>
</dbReference>
<dbReference type="InterPro" id="IPR003607">
    <property type="entry name" value="HD/PDEase_dom"/>
</dbReference>
<evidence type="ECO:0000259" key="2">
    <source>
        <dbReference type="PROSITE" id="PS51832"/>
    </source>
</evidence>
<organism evidence="3 4">
    <name type="scientific">Desulfobaculum xiamenense</name>
    <dbReference type="NCBI Taxonomy" id="995050"/>
    <lineage>
        <taxon>Bacteria</taxon>
        <taxon>Pseudomonadati</taxon>
        <taxon>Thermodesulfobacteriota</taxon>
        <taxon>Desulfovibrionia</taxon>
        <taxon>Desulfovibrionales</taxon>
        <taxon>Desulfovibrionaceae</taxon>
        <taxon>Desulfobaculum</taxon>
    </lineage>
</organism>
<dbReference type="PANTHER" id="PTHR43155:SF2">
    <property type="entry name" value="CYCLIC DI-GMP PHOSPHODIESTERASE PA4108"/>
    <property type="match status" value="1"/>
</dbReference>
<dbReference type="PROSITE" id="PS51832">
    <property type="entry name" value="HD_GYP"/>
    <property type="match status" value="1"/>
</dbReference>
<dbReference type="PANTHER" id="PTHR43155">
    <property type="entry name" value="CYCLIC DI-GMP PHOSPHODIESTERASE PA4108-RELATED"/>
    <property type="match status" value="1"/>
</dbReference>